<dbReference type="EC" id="2.4.2.31" evidence="8"/>
<dbReference type="Pfam" id="PF05406">
    <property type="entry name" value="WGR"/>
    <property type="match status" value="1"/>
</dbReference>
<comment type="catalytic activity">
    <reaction evidence="7 8">
        <text>L-arginyl-[protein] + NAD(+) = N(omega)-(ADP-D-ribosyl)-L-arginyl-[protein] + nicotinamide + H(+)</text>
        <dbReference type="Rhea" id="RHEA:19149"/>
        <dbReference type="Rhea" id="RHEA-COMP:10532"/>
        <dbReference type="Rhea" id="RHEA-COMP:15087"/>
        <dbReference type="ChEBI" id="CHEBI:15378"/>
        <dbReference type="ChEBI" id="CHEBI:17154"/>
        <dbReference type="ChEBI" id="CHEBI:29965"/>
        <dbReference type="ChEBI" id="CHEBI:57540"/>
        <dbReference type="ChEBI" id="CHEBI:142554"/>
        <dbReference type="EC" id="2.4.2.31"/>
    </reaction>
</comment>
<dbReference type="InterPro" id="IPR036616">
    <property type="entry name" value="Poly(ADP-ribose)pol_reg_dom_sf"/>
</dbReference>
<evidence type="ECO:0000256" key="7">
    <source>
        <dbReference type="ARBA" id="ARBA00047597"/>
    </source>
</evidence>
<comment type="caution">
    <text evidence="12">The sequence shown here is derived from an EMBL/GenBank/DDBJ whole genome shotgun (WGS) entry which is preliminary data.</text>
</comment>
<dbReference type="SUPFAM" id="SSF56399">
    <property type="entry name" value="ADP-ribosylation"/>
    <property type="match status" value="1"/>
</dbReference>
<feature type="domain" description="WGR" evidence="11">
    <location>
        <begin position="130"/>
        <end position="222"/>
    </location>
</feature>
<dbReference type="PROSITE" id="PS51996">
    <property type="entry name" value="TR_MART"/>
    <property type="match status" value="1"/>
</dbReference>
<protein>
    <recommendedName>
        <fullName evidence="8">NAD(P)(+)--arginine ADP-ribosyltransferase</fullName>
        <ecNumber evidence="8">2.4.2.31</ecNumber>
    </recommendedName>
    <alternativeName>
        <fullName evidence="8">Mono(ADP-ribosyl)transferase</fullName>
    </alternativeName>
</protein>
<feature type="compositionally biased region" description="Low complexity" evidence="9">
    <location>
        <begin position="43"/>
        <end position="53"/>
    </location>
</feature>
<dbReference type="SMART" id="SM00773">
    <property type="entry name" value="WGR"/>
    <property type="match status" value="1"/>
</dbReference>
<dbReference type="InterPro" id="IPR008893">
    <property type="entry name" value="WGR_domain"/>
</dbReference>
<keyword evidence="4" id="KW-0548">Nucleotidyltransferase</keyword>
<dbReference type="PROSITE" id="PS51060">
    <property type="entry name" value="PARP_ALPHA_HD"/>
    <property type="match status" value="1"/>
</dbReference>
<name>A0ABN9UQP3_9DINO</name>
<evidence type="ECO:0000256" key="6">
    <source>
        <dbReference type="ARBA" id="ARBA00033987"/>
    </source>
</evidence>
<dbReference type="Gene3D" id="1.20.142.10">
    <property type="entry name" value="Poly(ADP-ribose) polymerase, regulatory domain"/>
    <property type="match status" value="1"/>
</dbReference>
<keyword evidence="5 8" id="KW-0520">NAD</keyword>
<feature type="non-terminal residue" evidence="12">
    <location>
        <position position="1"/>
    </location>
</feature>
<keyword evidence="3 8" id="KW-0808">Transferase</keyword>
<evidence type="ECO:0000256" key="2">
    <source>
        <dbReference type="ARBA" id="ARBA00022676"/>
    </source>
</evidence>
<sequence length="551" mass="60146">LSSRARLGRCASGAPRVLMAPKAKSASGKASAAQAEIQRRIAARAGPKASPKASPKPKPAPKASPRAEPKARGKAKAAPTPSPAKRTADGAIKKSRSSQALEQAKAKASRGSSGSGGRRVVDSQVPNRAGLSVVDDYSVKLNQTHLEGGSNNNKFYIIQVLEGDGKYFAWNRWGRVGEPGQSKLQACGGLAQAAQEFEKKFREKTQNPWSQRANFKPVNGKYHIVETEDAEGGGDDHAPMGKLTEAQIGKGQHVLDKLDKELKKSSPTRSQLEVLSSEFYTLIPHNFGRARPPAISTQEMLEAKVELLKFYLRMGFEEVEEDAGRSPVSGVMALPVPASLDAACGGLCAKGQIVQSTKKGEELARRQAGRPSTAMAASLYAAIMLYTSNAIYRDLNQCLRDENRAKLKKYFKYLRLFFESMDHLPKQKRTLWRGLSVDLFDNPQYQVGNVVTWWGISSTTSDMNVAKNFAKGCGGKCTIIRKSLTASDISDITFYSNEKESLLAPGTQLKVMSKKRNGNVAEIKMKEGWLADGGEEVHGICPAYDRREQRW</sequence>
<dbReference type="Pfam" id="PF01129">
    <property type="entry name" value="ART"/>
    <property type="match status" value="1"/>
</dbReference>
<feature type="compositionally biased region" description="Low complexity" evidence="9">
    <location>
        <begin position="20"/>
        <end position="36"/>
    </location>
</feature>
<evidence type="ECO:0000313" key="13">
    <source>
        <dbReference type="Proteomes" id="UP001189429"/>
    </source>
</evidence>
<dbReference type="EMBL" id="CAUYUJ010016146">
    <property type="protein sequence ID" value="CAK0862287.1"/>
    <property type="molecule type" value="Genomic_DNA"/>
</dbReference>
<dbReference type="SUPFAM" id="SSF142921">
    <property type="entry name" value="WGR domain-like"/>
    <property type="match status" value="1"/>
</dbReference>
<evidence type="ECO:0000256" key="3">
    <source>
        <dbReference type="ARBA" id="ARBA00022679"/>
    </source>
</evidence>
<evidence type="ECO:0000256" key="8">
    <source>
        <dbReference type="RuleBase" id="RU361228"/>
    </source>
</evidence>
<comment type="catalytic activity">
    <reaction evidence="6">
        <text>NAD(+) + (ADP-D-ribosyl)n-acceptor = nicotinamide + (ADP-D-ribosyl)n+1-acceptor + H(+).</text>
        <dbReference type="EC" id="2.4.2.30"/>
    </reaction>
</comment>
<keyword evidence="8" id="KW-0521">NADP</keyword>
<evidence type="ECO:0000313" key="12">
    <source>
        <dbReference type="EMBL" id="CAK0862287.1"/>
    </source>
</evidence>
<dbReference type="PANTHER" id="PTHR10459">
    <property type="entry name" value="DNA LIGASE"/>
    <property type="match status" value="1"/>
</dbReference>
<feature type="compositionally biased region" description="Low complexity" evidence="9">
    <location>
        <begin position="76"/>
        <end position="85"/>
    </location>
</feature>
<dbReference type="InterPro" id="IPR050800">
    <property type="entry name" value="ARTD/PARP"/>
</dbReference>
<reference evidence="12" key="1">
    <citation type="submission" date="2023-10" db="EMBL/GenBank/DDBJ databases">
        <authorList>
            <person name="Chen Y."/>
            <person name="Shah S."/>
            <person name="Dougan E. K."/>
            <person name="Thang M."/>
            <person name="Chan C."/>
        </authorList>
    </citation>
    <scope>NUCLEOTIDE SEQUENCE [LARGE SCALE GENOMIC DNA]</scope>
</reference>
<evidence type="ECO:0000256" key="1">
    <source>
        <dbReference type="ARBA" id="ARBA00009558"/>
    </source>
</evidence>
<dbReference type="InterPro" id="IPR004102">
    <property type="entry name" value="Poly(ADP-ribose)pol_reg_dom"/>
</dbReference>
<evidence type="ECO:0000259" key="11">
    <source>
        <dbReference type="PROSITE" id="PS51977"/>
    </source>
</evidence>
<evidence type="ECO:0000256" key="4">
    <source>
        <dbReference type="ARBA" id="ARBA00022695"/>
    </source>
</evidence>
<dbReference type="Pfam" id="PF02877">
    <property type="entry name" value="PARP_reg"/>
    <property type="match status" value="1"/>
</dbReference>
<feature type="domain" description="PARP alpha-helical" evidence="10">
    <location>
        <begin position="198"/>
        <end position="322"/>
    </location>
</feature>
<organism evidence="12 13">
    <name type="scientific">Prorocentrum cordatum</name>
    <dbReference type="NCBI Taxonomy" id="2364126"/>
    <lineage>
        <taxon>Eukaryota</taxon>
        <taxon>Sar</taxon>
        <taxon>Alveolata</taxon>
        <taxon>Dinophyceae</taxon>
        <taxon>Prorocentrales</taxon>
        <taxon>Prorocentraceae</taxon>
        <taxon>Prorocentrum</taxon>
    </lineage>
</organism>
<gene>
    <name evidence="12" type="ORF">PCOR1329_LOCUS50744</name>
</gene>
<proteinExistence type="inferred from homology"/>
<dbReference type="InterPro" id="IPR000768">
    <property type="entry name" value="ART"/>
</dbReference>
<dbReference type="InterPro" id="IPR036930">
    <property type="entry name" value="WGR_dom_sf"/>
</dbReference>
<dbReference type="PROSITE" id="PS51977">
    <property type="entry name" value="WGR"/>
    <property type="match status" value="1"/>
</dbReference>
<dbReference type="CDD" id="cd08002">
    <property type="entry name" value="WGR_PARP3_like"/>
    <property type="match status" value="1"/>
</dbReference>
<feature type="region of interest" description="Disordered" evidence="9">
    <location>
        <begin position="1"/>
        <end position="127"/>
    </location>
</feature>
<dbReference type="PANTHER" id="PTHR10459:SF60">
    <property type="entry name" value="POLY [ADP-RIBOSE] POLYMERASE 2"/>
    <property type="match status" value="1"/>
</dbReference>
<evidence type="ECO:0000256" key="5">
    <source>
        <dbReference type="ARBA" id="ARBA00023027"/>
    </source>
</evidence>
<evidence type="ECO:0000256" key="9">
    <source>
        <dbReference type="SAM" id="MobiDB-lite"/>
    </source>
</evidence>
<accession>A0ABN9UQP3</accession>
<evidence type="ECO:0000259" key="10">
    <source>
        <dbReference type="PROSITE" id="PS51060"/>
    </source>
</evidence>
<keyword evidence="2 8" id="KW-0328">Glycosyltransferase</keyword>
<dbReference type="Gene3D" id="2.20.140.10">
    <property type="entry name" value="WGR domain"/>
    <property type="match status" value="1"/>
</dbReference>
<keyword evidence="13" id="KW-1185">Reference proteome</keyword>
<dbReference type="Gene3D" id="3.90.176.10">
    <property type="entry name" value="Toxin ADP-ribosyltransferase, Chain A, domain 1"/>
    <property type="match status" value="1"/>
</dbReference>
<dbReference type="Proteomes" id="UP001189429">
    <property type="component" value="Unassembled WGS sequence"/>
</dbReference>
<comment type="similarity">
    <text evidence="1 8">Belongs to the Arg-specific ADP-ribosyltransferase family.</text>
</comment>
<dbReference type="SUPFAM" id="SSF47587">
    <property type="entry name" value="Domain of poly(ADP-ribose) polymerase"/>
    <property type="match status" value="1"/>
</dbReference>